<protein>
    <submittedName>
        <fullName evidence="5">Uncharacterized protein</fullName>
    </submittedName>
</protein>
<organism evidence="5 6">
    <name type="scientific">Rotaria magnacalcarata</name>
    <dbReference type="NCBI Taxonomy" id="392030"/>
    <lineage>
        <taxon>Eukaryota</taxon>
        <taxon>Metazoa</taxon>
        <taxon>Spiralia</taxon>
        <taxon>Gnathifera</taxon>
        <taxon>Rotifera</taxon>
        <taxon>Eurotatoria</taxon>
        <taxon>Bdelloidea</taxon>
        <taxon>Philodinida</taxon>
        <taxon>Philodinidae</taxon>
        <taxon>Rotaria</taxon>
    </lineage>
</organism>
<evidence type="ECO:0000313" key="3">
    <source>
        <dbReference type="EMBL" id="CAF4872030.1"/>
    </source>
</evidence>
<evidence type="ECO:0000313" key="5">
    <source>
        <dbReference type="EMBL" id="CAF5030229.1"/>
    </source>
</evidence>
<dbReference type="EMBL" id="CAJOBI010216226">
    <property type="protein sequence ID" value="CAF5030229.1"/>
    <property type="molecule type" value="Genomic_DNA"/>
</dbReference>
<accession>A0A8S3DSV3</accession>
<evidence type="ECO:0000313" key="4">
    <source>
        <dbReference type="EMBL" id="CAF5022996.1"/>
    </source>
</evidence>
<evidence type="ECO:0000256" key="1">
    <source>
        <dbReference type="SAM" id="MobiDB-lite"/>
    </source>
</evidence>
<reference evidence="5" key="1">
    <citation type="submission" date="2021-02" db="EMBL/GenBank/DDBJ databases">
        <authorList>
            <person name="Nowell W R."/>
        </authorList>
    </citation>
    <scope>NUCLEOTIDE SEQUENCE</scope>
</reference>
<dbReference type="Proteomes" id="UP000681967">
    <property type="component" value="Unassembled WGS sequence"/>
</dbReference>
<sequence length="53" mass="6249">IEEQRYLLSVKKEKEAFENLVREKASMVIPEEREGRDEYNPLLSRDATPANQQ</sequence>
<name>A0A8S3DSV3_9BILA</name>
<proteinExistence type="predicted"/>
<dbReference type="AlphaFoldDB" id="A0A8S3DSV3"/>
<feature type="non-terminal residue" evidence="5">
    <location>
        <position position="53"/>
    </location>
</feature>
<gene>
    <name evidence="2" type="ORF">BYL167_LOCUS50892</name>
    <name evidence="3" type="ORF">BYL167_LOCUS50995</name>
    <name evidence="4" type="ORF">SMN809_LOCUS57734</name>
    <name evidence="5" type="ORF">SMN809_LOCUS58076</name>
</gene>
<dbReference type="EMBL" id="CAJOBH010159000">
    <property type="protein sequence ID" value="CAF4872030.1"/>
    <property type="molecule type" value="Genomic_DNA"/>
</dbReference>
<feature type="non-terminal residue" evidence="5">
    <location>
        <position position="1"/>
    </location>
</feature>
<evidence type="ECO:0000313" key="6">
    <source>
        <dbReference type="Proteomes" id="UP000676336"/>
    </source>
</evidence>
<dbReference type="EMBL" id="CAJOBI010213073">
    <property type="protein sequence ID" value="CAF5022996.1"/>
    <property type="molecule type" value="Genomic_DNA"/>
</dbReference>
<dbReference type="EMBL" id="CAJOBH010158161">
    <property type="protein sequence ID" value="CAF4869433.1"/>
    <property type="molecule type" value="Genomic_DNA"/>
</dbReference>
<comment type="caution">
    <text evidence="5">The sequence shown here is derived from an EMBL/GenBank/DDBJ whole genome shotgun (WGS) entry which is preliminary data.</text>
</comment>
<evidence type="ECO:0000313" key="2">
    <source>
        <dbReference type="EMBL" id="CAF4869433.1"/>
    </source>
</evidence>
<dbReference type="Proteomes" id="UP000676336">
    <property type="component" value="Unassembled WGS sequence"/>
</dbReference>
<feature type="region of interest" description="Disordered" evidence="1">
    <location>
        <begin position="32"/>
        <end position="53"/>
    </location>
</feature>